<evidence type="ECO:0000313" key="3">
    <source>
        <dbReference type="Proteomes" id="UP000676409"/>
    </source>
</evidence>
<organism evidence="2 3">
    <name type="scientific">Phenylobacterium montanum</name>
    <dbReference type="NCBI Taxonomy" id="2823693"/>
    <lineage>
        <taxon>Bacteria</taxon>
        <taxon>Pseudomonadati</taxon>
        <taxon>Pseudomonadota</taxon>
        <taxon>Alphaproteobacteria</taxon>
        <taxon>Caulobacterales</taxon>
        <taxon>Caulobacteraceae</taxon>
        <taxon>Phenylobacterium</taxon>
    </lineage>
</organism>
<feature type="chain" id="PRO_5037722995" evidence="1">
    <location>
        <begin position="21"/>
        <end position="119"/>
    </location>
</feature>
<sequence>MRKLRIGLAAALLAAGTAYAQSAEHHGGAIHFIVTALPDGCSNQPYPKTKLIEGGAPPYYGLLDGVAPQGLDVNKSGELFGPLDDAGKYHFSVSIHDKANPGKDVSQDYRLTVKDCPKP</sequence>
<accession>A0A975G3M4</accession>
<proteinExistence type="predicted"/>
<dbReference type="RefSeq" id="WP_211939448.1">
    <property type="nucleotide sequence ID" value="NZ_CP073078.1"/>
</dbReference>
<reference evidence="2" key="1">
    <citation type="submission" date="2021-04" db="EMBL/GenBank/DDBJ databases">
        <title>The complete genome sequence of Caulobacter sp. S6.</title>
        <authorList>
            <person name="Tang Y."/>
            <person name="Ouyang W."/>
            <person name="Liu Q."/>
            <person name="Huang B."/>
            <person name="Guo Z."/>
            <person name="Lei P."/>
        </authorList>
    </citation>
    <scope>NUCLEOTIDE SEQUENCE</scope>
    <source>
        <strain evidence="2">S6</strain>
    </source>
</reference>
<feature type="signal peptide" evidence="1">
    <location>
        <begin position="1"/>
        <end position="20"/>
    </location>
</feature>
<dbReference type="EMBL" id="CP073078">
    <property type="protein sequence ID" value="QUD89396.1"/>
    <property type="molecule type" value="Genomic_DNA"/>
</dbReference>
<keyword evidence="1" id="KW-0732">Signal</keyword>
<evidence type="ECO:0000256" key="1">
    <source>
        <dbReference type="SAM" id="SignalP"/>
    </source>
</evidence>
<keyword evidence="3" id="KW-1185">Reference proteome</keyword>
<dbReference type="Proteomes" id="UP000676409">
    <property type="component" value="Chromosome"/>
</dbReference>
<dbReference type="AlphaFoldDB" id="A0A975G3M4"/>
<protein>
    <submittedName>
        <fullName evidence="2">Uncharacterized protein</fullName>
    </submittedName>
</protein>
<gene>
    <name evidence="2" type="ORF">KCG34_05815</name>
</gene>
<dbReference type="KEGG" id="caul:KCG34_05815"/>
<evidence type="ECO:0000313" key="2">
    <source>
        <dbReference type="EMBL" id="QUD89396.1"/>
    </source>
</evidence>
<name>A0A975G3M4_9CAUL</name>